<comment type="caution">
    <text evidence="2">The sequence shown here is derived from an EMBL/GenBank/DDBJ whole genome shotgun (WGS) entry which is preliminary data.</text>
</comment>
<evidence type="ECO:0000259" key="1">
    <source>
        <dbReference type="Pfam" id="PF20172"/>
    </source>
</evidence>
<dbReference type="RefSeq" id="WP_318584726.1">
    <property type="nucleotide sequence ID" value="NZ_JAWRCP010000001.1"/>
</dbReference>
<evidence type="ECO:0000313" key="2">
    <source>
        <dbReference type="EMBL" id="MDW6092510.1"/>
    </source>
</evidence>
<accession>A0ABU4IT93</accession>
<dbReference type="InterPro" id="IPR046668">
    <property type="entry name" value="DUF6538"/>
</dbReference>
<gene>
    <name evidence="2" type="ORF">SBX64_08130</name>
</gene>
<name>A0ABU4IT93_9VIBR</name>
<feature type="domain" description="DUF6538" evidence="1">
    <location>
        <begin position="3"/>
        <end position="53"/>
    </location>
</feature>
<dbReference type="EMBL" id="JAWRCP010000001">
    <property type="protein sequence ID" value="MDW6092510.1"/>
    <property type="molecule type" value="Genomic_DNA"/>
</dbReference>
<proteinExistence type="predicted"/>
<organism evidence="2 3">
    <name type="scientific">Vibrio rhizosphaerae</name>
    <dbReference type="NCBI Taxonomy" id="398736"/>
    <lineage>
        <taxon>Bacteria</taxon>
        <taxon>Pseudomonadati</taxon>
        <taxon>Pseudomonadota</taxon>
        <taxon>Gammaproteobacteria</taxon>
        <taxon>Vibrionales</taxon>
        <taxon>Vibrionaceae</taxon>
        <taxon>Vibrio</taxon>
    </lineage>
</organism>
<reference evidence="2 3" key="1">
    <citation type="submission" date="2023-11" db="EMBL/GenBank/DDBJ databases">
        <title>Plant-associative lifestyle of Vibrio porteresiae and its evolutionary dynamics.</title>
        <authorList>
            <person name="Rameshkumar N."/>
            <person name="Kirti K."/>
        </authorList>
    </citation>
    <scope>NUCLEOTIDE SEQUENCE [LARGE SCALE GENOMIC DNA]</scope>
    <source>
        <strain evidence="2 3">MSSRF7</strain>
    </source>
</reference>
<keyword evidence="3" id="KW-1185">Reference proteome</keyword>
<protein>
    <submittedName>
        <fullName evidence="2">DUF6538 domain-containing protein</fullName>
    </submittedName>
</protein>
<evidence type="ECO:0000313" key="3">
    <source>
        <dbReference type="Proteomes" id="UP001279860"/>
    </source>
</evidence>
<dbReference type="Pfam" id="PF20172">
    <property type="entry name" value="DUF6538"/>
    <property type="match status" value="1"/>
</dbReference>
<sequence length="152" mass="17780">MRYLSQRSSGIWYFRYQIPLKLQPHFSGKTEIKKSLHTRCRNTARLRASKIQQMVWENLILIEKGDTLHPNFKALFMAMSEFSHVGEREVWGFSDGEKRKIIKKLTDCLEKLESEPMLLRAQRTRLELRQEDSSTFIESVDVICSGTVNLAT</sequence>
<dbReference type="Proteomes" id="UP001279860">
    <property type="component" value="Unassembled WGS sequence"/>
</dbReference>